<proteinExistence type="inferred from homology"/>
<evidence type="ECO:0000256" key="4">
    <source>
        <dbReference type="ARBA" id="ARBA00023143"/>
    </source>
</evidence>
<dbReference type="GO" id="GO:0005576">
    <property type="term" value="C:extracellular region"/>
    <property type="evidence" value="ECO:0007669"/>
    <property type="project" value="UniProtKB-SubCell"/>
</dbReference>
<reference evidence="9" key="1">
    <citation type="submission" date="2018-09" db="EMBL/GenBank/DDBJ databases">
        <authorList>
            <person name="Kim I."/>
        </authorList>
    </citation>
    <scope>NUCLEOTIDE SEQUENCE [LARGE SCALE GENOMIC DNA]</scope>
    <source>
        <strain evidence="9">DD4a</strain>
    </source>
</reference>
<evidence type="ECO:0000256" key="5">
    <source>
        <dbReference type="RuleBase" id="RU362066"/>
    </source>
</evidence>
<dbReference type="InterPro" id="IPR040026">
    <property type="entry name" value="FliD"/>
</dbReference>
<keyword evidence="5" id="KW-0964">Secreted</keyword>
<keyword evidence="9" id="KW-1185">Reference proteome</keyword>
<dbReference type="OrthoDB" id="5241527at2"/>
<evidence type="ECO:0000313" key="8">
    <source>
        <dbReference type="EMBL" id="RIX30277.1"/>
    </source>
</evidence>
<comment type="function">
    <text evidence="5">Required for morphogenesis and for the elongation of the flagellar filament by facilitating polymerization of the flagellin monomers at the tip of growing filament. Forms a capping structure, which prevents flagellin subunits (transported through the central channel of the flagellum) from leaking out without polymerization at the distal end.</text>
</comment>
<keyword evidence="3" id="KW-0175">Coiled coil</keyword>
<keyword evidence="4 5" id="KW-0975">Bacterial flagellum</keyword>
<dbReference type="InterPro" id="IPR003481">
    <property type="entry name" value="FliD_N"/>
</dbReference>
<comment type="similarity">
    <text evidence="1 5">Belongs to the FliD family.</text>
</comment>
<evidence type="ECO:0000313" key="9">
    <source>
        <dbReference type="Proteomes" id="UP000265742"/>
    </source>
</evidence>
<feature type="domain" description="Flagellar hook-associated protein 2 N-terminal" evidence="6">
    <location>
        <begin position="21"/>
        <end position="116"/>
    </location>
</feature>
<dbReference type="GO" id="GO:0009424">
    <property type="term" value="C:bacterial-type flagellum hook"/>
    <property type="evidence" value="ECO:0007669"/>
    <property type="project" value="UniProtKB-UniRule"/>
</dbReference>
<name>A0A3A1U4B1_9MICO</name>
<evidence type="ECO:0000256" key="1">
    <source>
        <dbReference type="ARBA" id="ARBA00009764"/>
    </source>
</evidence>
<feature type="domain" description="Flagellar hook-associated protein 2 C-terminal" evidence="7">
    <location>
        <begin position="222"/>
        <end position="448"/>
    </location>
</feature>
<evidence type="ECO:0000259" key="6">
    <source>
        <dbReference type="Pfam" id="PF02465"/>
    </source>
</evidence>
<comment type="subunit">
    <text evidence="2 5">Homopentamer.</text>
</comment>
<sequence>MATAALSTTSTTGLGLSGLSSGLDTSGIITKLMSVEAAPQTALKTQLSTTTTYRTALQSLNSSVAAIAASAKSATAAGALSSFTATSDAAGVTATASSSASAGSVSFTVDRLAQAQVSVTGTIAAWPAPADGSAKPSITLQVGGGTAKTVTAASTNLDDVVAAINGSGTGVTATKVAVGSSNGATQYRLQLRGATGDGNGFAVYQGDSTASPALATTQTQTAQSAQITLYKGVAGAEQQVLSSSNTFDDLLTGVDVTVSAASTATATVSVAADSTAATTSAQALTSSLITLFSGISAASAVTTTTSSSGSTSATSGSIFTGDSIVRAVNDSLLSAATDPVGGRSPSSIGINLTKDGTISFDKAKFSAAMAADPAGTTSMFQTIAGRVSAAASGASDSYTGTLTQKITSQQSTESSLTKQISDWDTRLAAIQAQYTSQFNALETALNSLSSQASYLTSQIGGLTTNYQGAN</sequence>
<dbReference type="Pfam" id="PF02465">
    <property type="entry name" value="FliD_N"/>
    <property type="match status" value="1"/>
</dbReference>
<evidence type="ECO:0000256" key="2">
    <source>
        <dbReference type="ARBA" id="ARBA00011255"/>
    </source>
</evidence>
<organism evidence="8 9">
    <name type="scientific">Amnibacterium setariae</name>
    <dbReference type="NCBI Taxonomy" id="2306585"/>
    <lineage>
        <taxon>Bacteria</taxon>
        <taxon>Bacillati</taxon>
        <taxon>Actinomycetota</taxon>
        <taxon>Actinomycetes</taxon>
        <taxon>Micrococcales</taxon>
        <taxon>Microbacteriaceae</taxon>
        <taxon>Amnibacterium</taxon>
    </lineage>
</organism>
<keyword evidence="8" id="KW-0282">Flagellum</keyword>
<accession>A0A3A1U4B1</accession>
<dbReference type="Pfam" id="PF07195">
    <property type="entry name" value="FliD_C"/>
    <property type="match status" value="1"/>
</dbReference>
<evidence type="ECO:0000256" key="3">
    <source>
        <dbReference type="ARBA" id="ARBA00023054"/>
    </source>
</evidence>
<dbReference type="PANTHER" id="PTHR30288">
    <property type="entry name" value="FLAGELLAR CAP/ASSEMBLY PROTEIN FLID"/>
    <property type="match status" value="1"/>
</dbReference>
<dbReference type="EMBL" id="QXTG01000001">
    <property type="protein sequence ID" value="RIX30277.1"/>
    <property type="molecule type" value="Genomic_DNA"/>
</dbReference>
<dbReference type="InterPro" id="IPR010809">
    <property type="entry name" value="FliD_C"/>
</dbReference>
<dbReference type="GO" id="GO:0009421">
    <property type="term" value="C:bacterial-type flagellum filament cap"/>
    <property type="evidence" value="ECO:0007669"/>
    <property type="project" value="InterPro"/>
</dbReference>
<dbReference type="RefSeq" id="WP_119480640.1">
    <property type="nucleotide sequence ID" value="NZ_QXTG01000001.1"/>
</dbReference>
<comment type="caution">
    <text evidence="8">The sequence shown here is derived from an EMBL/GenBank/DDBJ whole genome shotgun (WGS) entry which is preliminary data.</text>
</comment>
<evidence type="ECO:0000259" key="7">
    <source>
        <dbReference type="Pfam" id="PF07195"/>
    </source>
</evidence>
<dbReference type="Proteomes" id="UP000265742">
    <property type="component" value="Unassembled WGS sequence"/>
</dbReference>
<keyword evidence="8" id="KW-0969">Cilium</keyword>
<dbReference type="GO" id="GO:0071973">
    <property type="term" value="P:bacterial-type flagellum-dependent cell motility"/>
    <property type="evidence" value="ECO:0007669"/>
    <property type="project" value="TreeGrafter"/>
</dbReference>
<dbReference type="GO" id="GO:0007155">
    <property type="term" value="P:cell adhesion"/>
    <property type="evidence" value="ECO:0007669"/>
    <property type="project" value="InterPro"/>
</dbReference>
<gene>
    <name evidence="8" type="ORF">D1781_02210</name>
</gene>
<comment type="subcellular location">
    <subcellularLocation>
        <location evidence="5">Secreted</location>
    </subcellularLocation>
    <subcellularLocation>
        <location evidence="5">Bacterial flagellum</location>
    </subcellularLocation>
</comment>
<dbReference type="PANTHER" id="PTHR30288:SF0">
    <property type="entry name" value="FLAGELLAR HOOK-ASSOCIATED PROTEIN 2"/>
    <property type="match status" value="1"/>
</dbReference>
<dbReference type="AlphaFoldDB" id="A0A3A1U4B1"/>
<protein>
    <recommendedName>
        <fullName evidence="5">Flagellar hook-associated protein 2</fullName>
        <shortName evidence="5">HAP2</shortName>
    </recommendedName>
    <alternativeName>
        <fullName evidence="5">Flagellar cap protein</fullName>
    </alternativeName>
</protein>
<keyword evidence="8" id="KW-0966">Cell projection</keyword>